<evidence type="ECO:0000259" key="8">
    <source>
        <dbReference type="Pfam" id="PF12340"/>
    </source>
</evidence>
<organism evidence="10 11">
    <name type="scientific">Nothophoma quercina</name>
    <dbReference type="NCBI Taxonomy" id="749835"/>
    <lineage>
        <taxon>Eukaryota</taxon>
        <taxon>Fungi</taxon>
        <taxon>Dikarya</taxon>
        <taxon>Ascomycota</taxon>
        <taxon>Pezizomycotina</taxon>
        <taxon>Dothideomycetes</taxon>
        <taxon>Pleosporomycetidae</taxon>
        <taxon>Pleosporales</taxon>
        <taxon>Pleosporineae</taxon>
        <taxon>Didymellaceae</taxon>
        <taxon>Nothophoma</taxon>
    </lineage>
</organism>
<evidence type="ECO:0000256" key="4">
    <source>
        <dbReference type="ARBA" id="ARBA00022786"/>
    </source>
</evidence>
<dbReference type="PANTHER" id="PTHR13367">
    <property type="entry name" value="UBIQUITIN THIOESTERASE"/>
    <property type="match status" value="1"/>
</dbReference>
<proteinExistence type="predicted"/>
<gene>
    <name evidence="10" type="ORF">SLS59_009235</name>
</gene>
<evidence type="ECO:0000256" key="7">
    <source>
        <dbReference type="SAM" id="MobiDB-lite"/>
    </source>
</evidence>
<keyword evidence="3" id="KW-0645">Protease</keyword>
<dbReference type="EMBL" id="JAKIXB020000040">
    <property type="protein sequence ID" value="KAL1593538.1"/>
    <property type="molecule type" value="Genomic_DNA"/>
</dbReference>
<dbReference type="EC" id="3.4.19.12" evidence="2"/>
<keyword evidence="4" id="KW-0833">Ubl conjugation pathway</keyword>
<sequence>MKSQSTKAIASLLTSVEDEPFIHVAYNTISNSTAIEAPRLKLDFYLANGEDAIYSRQYRGMIIDSDQRIGTLIGLTSKLVLRRAKQAHDRIVLIPEGAVSYHKTSSHHTAVSIGRQDDTVVHAYQLDPILGRVLDNGAVQSKLMLCYLHALTSHWLPDPLTGNTGVEEALVILKSSAVRSFESLSLDNVKSLNKIAVLSPQREFYPKHERVMQQIGWDPDLSPQVQHGDFQLLVKEIFSHENKMSLFHSQDVFEGLSRSDTAWMSAINADLHERAAIRAATSQISGFGAESFTTSFDEAYKARDRQPDSERGRRAFLTASMLTRDQAMLDRAIPRFTVYQNHFRNTEVKGFVSTHDPPVLRYDTKWLETPSPLLRNLWCTLHYTLSSRSVVSNEFDVLVWLATMAYATEADMDVIRAFAAFYRMPHQTSSDVPTKPLFRLSQGSTFKFSQVQQTAQDAAQSYDDSSEAQLPKKGSETDDEHLRRIEKLFQSRRDAAVQSFTTALQSQWPCETPNTPSSPNMDKYLDTSSAMNAVRPLFQTWFDNRAFEHYLELLSSRVEQLPVSPITKPSFDVLAFMKRRNTDAEKRFCNPAMIFISAPPKIARDADPTNDRALVPPQEPKLTVAPQLRVASENEAAGRLDRFCQTLSVQATTQREQNYVDDLRSSCKSLHNQQDGTEVQNFVPSEDALQSLRQYLSACEDYFAKFYHGLEEVLKNDSTHSNKIASSIRMSPRLSPSFWLSQLNRDRYSSLPASWQNAMVEFGLAITNLHRAQRLVALLDKPVELNEEIQHIGHSNWDPREYPETLLLEAESGIMVRKVQATIAAEMMQPQGAQNTVMQLNMGEGKSSTIVPIVAAALADRKKLIRVVVAKPQSKQMLQMLIAKLGGLLDRRVYHMPFSRDLRLKEADARAIRAMYEDCMARRGILLIQPEHILSFKLMGIECLLTEKPKTGRLLLDTQQWFDENTRDIVDESDENFSVKFELIYTMGSQRSVDFAPDRWLLIEEVLGLIPRLADQAKKSLPFSIEVQHGNDGRYPRVRILRDDGAEALLSLLTEHIIKYGLTGLPICNQSPGTQETVMQYISTTDLTAKEIHAVEKSIFWTPATKEPLLLVRGLIAGGVLRFCLTQKRWRVNYGLDSTRVPGTKLAVPYKAKDSPSPRSEFSHPDVVILLTLLSFCYGGLEDDELFDSFAHLLKSDQATIHYDEWVRTAAPDLPTAFRQLSGVSIKDRIMCIQQIFPHLRYSRATINYYLTYLVFPKAMKEFPSKLSASGWDLGAVKRYPLTGFSGTNDTLHVLPLDVKHLDLPSQSHTNALVLSYLLQSETTVAQLPVLSQGTDADNLLTFVNGLQPEVRVVLDVGALILEMDNTQVAQCWLSMRKDDRTEAVVFFKDEELSVIDINGRIESFQTSPYAKQLDRCLVYLDEAHTRGTDLKLPRNYRAAVTLGANLTKDRLVQGEKQLILLKSNYTDDVLACMRLRKLGKGQSVVFMVPQEICTKICEQTEKRINDSITVVDVLCWSIGETWADLSRSMPLWAVQGHRYETHKHLLQGAETTLDQAQAFLEDEAQSIQDRYAPLTKNTGQHIFRNLTDSSVKRIHERCIAFQATGFNSATLQEEQERELSPEIEEERQIERPPKMGAEKHHVHPDVLHLVRTGELFKTSPAFGPAFQALKSTSAAQHCNLTQLPDQLLVTKDFMRTVKIPTGSAKANFLSDTYQRPVQWILSVPNQTDLDVVRNLVILSPIEANNLRSTIAKHNKVTLHLYAPRFNASFAPLDRLELFNIGRNFNWNQVPLTLTVQLNLFAGSLYLRSFSEYKAVCDFLGLLRGTLRLDQQVFADGFIDPPSGEWGLKTSPVQFLRALLMKIRKEGEGVEKTHMGRLLGGVRLVESDFETNVLESRSGVVGGDSGA</sequence>
<dbReference type="Pfam" id="PF12359">
    <property type="entry name" value="DUF3645"/>
    <property type="match status" value="1"/>
</dbReference>
<evidence type="ECO:0000313" key="11">
    <source>
        <dbReference type="Proteomes" id="UP001521222"/>
    </source>
</evidence>
<dbReference type="InterPro" id="IPR022099">
    <property type="entry name" value="DUF3638"/>
</dbReference>
<evidence type="ECO:0000256" key="2">
    <source>
        <dbReference type="ARBA" id="ARBA00012759"/>
    </source>
</evidence>
<evidence type="ECO:0000256" key="3">
    <source>
        <dbReference type="ARBA" id="ARBA00022670"/>
    </source>
</evidence>
<evidence type="ECO:0000259" key="9">
    <source>
        <dbReference type="Pfam" id="PF12359"/>
    </source>
</evidence>
<dbReference type="Proteomes" id="UP001521222">
    <property type="component" value="Unassembled WGS sequence"/>
</dbReference>
<keyword evidence="5" id="KW-0378">Hydrolase</keyword>
<dbReference type="InterPro" id="IPR051346">
    <property type="entry name" value="OTU_Deubiquitinase"/>
</dbReference>
<evidence type="ECO:0000256" key="5">
    <source>
        <dbReference type="ARBA" id="ARBA00022801"/>
    </source>
</evidence>
<keyword evidence="11" id="KW-1185">Reference proteome</keyword>
<comment type="caution">
    <text evidence="10">The sequence shown here is derived from an EMBL/GenBank/DDBJ whole genome shotgun (WGS) entry which is preliminary data.</text>
</comment>
<feature type="region of interest" description="Disordered" evidence="7">
    <location>
        <begin position="457"/>
        <end position="481"/>
    </location>
</feature>
<comment type="catalytic activity">
    <reaction evidence="1">
        <text>Thiol-dependent hydrolysis of ester, thioester, amide, peptide and isopeptide bonds formed by the C-terminal Gly of ubiquitin (a 76-residue protein attached to proteins as an intracellular targeting signal).</text>
        <dbReference type="EC" id="3.4.19.12"/>
    </reaction>
</comment>
<protein>
    <recommendedName>
        <fullName evidence="2">ubiquitinyl hydrolase 1</fullName>
        <ecNumber evidence="2">3.4.19.12</ecNumber>
    </recommendedName>
</protein>
<name>A0ABR3QNJ9_9PLEO</name>
<keyword evidence="6" id="KW-0788">Thiol protease</keyword>
<dbReference type="Pfam" id="PF12340">
    <property type="entry name" value="DUF3638"/>
    <property type="match status" value="1"/>
</dbReference>
<evidence type="ECO:0000256" key="6">
    <source>
        <dbReference type="ARBA" id="ARBA00022807"/>
    </source>
</evidence>
<dbReference type="PANTHER" id="PTHR13367:SF34">
    <property type="match status" value="1"/>
</dbReference>
<feature type="domain" description="DUF3645" evidence="9">
    <location>
        <begin position="1137"/>
        <end position="1172"/>
    </location>
</feature>
<reference evidence="10 11" key="1">
    <citation type="submission" date="2024-02" db="EMBL/GenBank/DDBJ databases">
        <title>De novo assembly and annotation of 12 fungi associated with fruit tree decline syndrome in Ontario, Canada.</title>
        <authorList>
            <person name="Sulman M."/>
            <person name="Ellouze W."/>
            <person name="Ilyukhin E."/>
        </authorList>
    </citation>
    <scope>NUCLEOTIDE SEQUENCE [LARGE SCALE GENOMIC DNA]</scope>
    <source>
        <strain evidence="10 11">M97-236</strain>
    </source>
</reference>
<accession>A0ABR3QNJ9</accession>
<evidence type="ECO:0000313" key="10">
    <source>
        <dbReference type="EMBL" id="KAL1593538.1"/>
    </source>
</evidence>
<dbReference type="InterPro" id="IPR022105">
    <property type="entry name" value="DUF3645"/>
</dbReference>
<evidence type="ECO:0000256" key="1">
    <source>
        <dbReference type="ARBA" id="ARBA00000707"/>
    </source>
</evidence>
<feature type="domain" description="DUF3638" evidence="8">
    <location>
        <begin position="794"/>
        <end position="1016"/>
    </location>
</feature>